<dbReference type="STRING" id="520767.ATZ99_20660"/>
<reference evidence="2 3" key="1">
    <citation type="submission" date="2015-12" db="EMBL/GenBank/DDBJ databases">
        <title>Draft genome of Thermovenabulum gondwanense isolated from a red thermophilic microbial mat colonisisng an outflow channel of a bore well.</title>
        <authorList>
            <person name="Patel B.K."/>
        </authorList>
    </citation>
    <scope>NUCLEOTIDE SEQUENCE [LARGE SCALE GENOMIC DNA]</scope>
    <source>
        <strain evidence="2 3">R270</strain>
    </source>
</reference>
<evidence type="ECO:0000313" key="2">
    <source>
        <dbReference type="EMBL" id="KYO64306.1"/>
    </source>
</evidence>
<dbReference type="EMBL" id="LOHZ01000043">
    <property type="protein sequence ID" value="KYO64306.1"/>
    <property type="molecule type" value="Genomic_DNA"/>
</dbReference>
<dbReference type="Gene3D" id="1.20.120.330">
    <property type="entry name" value="Nucleotidyltransferases domain 2"/>
    <property type="match status" value="1"/>
</dbReference>
<dbReference type="RefSeq" id="WP_068749164.1">
    <property type="nucleotide sequence ID" value="NZ_LOHZ01000043.1"/>
</dbReference>
<feature type="domain" description="HEPN" evidence="1">
    <location>
        <begin position="9"/>
        <end position="119"/>
    </location>
</feature>
<gene>
    <name evidence="2" type="ORF">ATZ99_20660</name>
</gene>
<comment type="caution">
    <text evidence="2">The sequence shown here is derived from an EMBL/GenBank/DDBJ whole genome shotgun (WGS) entry which is preliminary data.</text>
</comment>
<evidence type="ECO:0000259" key="1">
    <source>
        <dbReference type="PROSITE" id="PS50910"/>
    </source>
</evidence>
<dbReference type="PROSITE" id="PS50910">
    <property type="entry name" value="HEPN"/>
    <property type="match status" value="1"/>
</dbReference>
<accession>A0A161PV81</accession>
<dbReference type="AlphaFoldDB" id="A0A161PV81"/>
<proteinExistence type="predicted"/>
<dbReference type="Pfam" id="PF05168">
    <property type="entry name" value="HEPN"/>
    <property type="match status" value="1"/>
</dbReference>
<name>A0A161PV81_9FIRM</name>
<sequence>MRREVLDWLESSEYDFETAKAMLDAGRYNYCIFICHQAVEKLLEALIIHLNKEFPPKSHNLITLLEMIDNNPDKDMETIILKLNPHYMVSRYPDAAGGVNYKMYNRQIAEEYFYDTERVLKWLKQKMN</sequence>
<dbReference type="InterPro" id="IPR007842">
    <property type="entry name" value="HEPN_dom"/>
</dbReference>
<keyword evidence="3" id="KW-1185">Reference proteome</keyword>
<dbReference type="SMART" id="SM00748">
    <property type="entry name" value="HEPN"/>
    <property type="match status" value="1"/>
</dbReference>
<organism evidence="2 3">
    <name type="scientific">Thermovenabulum gondwanense</name>
    <dbReference type="NCBI Taxonomy" id="520767"/>
    <lineage>
        <taxon>Bacteria</taxon>
        <taxon>Bacillati</taxon>
        <taxon>Bacillota</taxon>
        <taxon>Clostridia</taxon>
        <taxon>Thermosediminibacterales</taxon>
        <taxon>Thermosediminibacteraceae</taxon>
        <taxon>Thermovenabulum</taxon>
    </lineage>
</organism>
<evidence type="ECO:0000313" key="3">
    <source>
        <dbReference type="Proteomes" id="UP000075737"/>
    </source>
</evidence>
<protein>
    <recommendedName>
        <fullName evidence="1">HEPN domain-containing protein</fullName>
    </recommendedName>
</protein>
<dbReference type="SUPFAM" id="SSF81593">
    <property type="entry name" value="Nucleotidyltransferase substrate binding subunit/domain"/>
    <property type="match status" value="1"/>
</dbReference>
<dbReference type="OrthoDB" id="9808176at2"/>
<dbReference type="Proteomes" id="UP000075737">
    <property type="component" value="Unassembled WGS sequence"/>
</dbReference>